<dbReference type="Proteomes" id="UP001164929">
    <property type="component" value="Chromosome 18"/>
</dbReference>
<reference evidence="1 2" key="1">
    <citation type="journal article" date="2023" name="Mol. Ecol. Resour.">
        <title>Chromosome-level genome assembly of a triploid poplar Populus alba 'Berolinensis'.</title>
        <authorList>
            <person name="Chen S."/>
            <person name="Yu Y."/>
            <person name="Wang X."/>
            <person name="Wang S."/>
            <person name="Zhang T."/>
            <person name="Zhou Y."/>
            <person name="He R."/>
            <person name="Meng N."/>
            <person name="Wang Y."/>
            <person name="Liu W."/>
            <person name="Liu Z."/>
            <person name="Liu J."/>
            <person name="Guo Q."/>
            <person name="Huang H."/>
            <person name="Sederoff R.R."/>
            <person name="Wang G."/>
            <person name="Qu G."/>
            <person name="Chen S."/>
        </authorList>
    </citation>
    <scope>NUCLEOTIDE SEQUENCE [LARGE SCALE GENOMIC DNA]</scope>
    <source>
        <strain evidence="1">SC-2020</strain>
    </source>
</reference>
<name>A0AAD6LBE5_9ROSI</name>
<comment type="caution">
    <text evidence="1">The sequence shown here is derived from an EMBL/GenBank/DDBJ whole genome shotgun (WGS) entry which is preliminary data.</text>
</comment>
<evidence type="ECO:0000313" key="2">
    <source>
        <dbReference type="Proteomes" id="UP001164929"/>
    </source>
</evidence>
<dbReference type="EMBL" id="JAQIZT010000018">
    <property type="protein sequence ID" value="KAJ6957592.1"/>
    <property type="molecule type" value="Genomic_DNA"/>
</dbReference>
<evidence type="ECO:0000313" key="1">
    <source>
        <dbReference type="EMBL" id="KAJ6957592.1"/>
    </source>
</evidence>
<gene>
    <name evidence="1" type="ORF">NC653_039530</name>
</gene>
<keyword evidence="2" id="KW-1185">Reference proteome</keyword>
<sequence length="96" mass="10577">MGDAVLRAAPGLFWWRSVGADEGRYVVVDGGGRDGDRWVYGRLGSALFYGGRSRFVSEREAAPLGKTRESGQERVVLWSTFKGRGQLLLGSGRKDR</sequence>
<organism evidence="1 2">
    <name type="scientific">Populus alba x Populus x berolinensis</name>
    <dbReference type="NCBI Taxonomy" id="444605"/>
    <lineage>
        <taxon>Eukaryota</taxon>
        <taxon>Viridiplantae</taxon>
        <taxon>Streptophyta</taxon>
        <taxon>Embryophyta</taxon>
        <taxon>Tracheophyta</taxon>
        <taxon>Spermatophyta</taxon>
        <taxon>Magnoliopsida</taxon>
        <taxon>eudicotyledons</taxon>
        <taxon>Gunneridae</taxon>
        <taxon>Pentapetalae</taxon>
        <taxon>rosids</taxon>
        <taxon>fabids</taxon>
        <taxon>Malpighiales</taxon>
        <taxon>Salicaceae</taxon>
        <taxon>Saliceae</taxon>
        <taxon>Populus</taxon>
    </lineage>
</organism>
<proteinExistence type="predicted"/>
<protein>
    <submittedName>
        <fullName evidence="1">Uncharacterized protein</fullName>
    </submittedName>
</protein>
<accession>A0AAD6LBE5</accession>
<dbReference type="AlphaFoldDB" id="A0AAD6LBE5"/>